<dbReference type="SUPFAM" id="SSF82714">
    <property type="entry name" value="Multidrug efflux transporter AcrB TolC docking domain, DN and DC subdomains"/>
    <property type="match status" value="2"/>
</dbReference>
<dbReference type="Proteomes" id="UP001321825">
    <property type="component" value="Chromosome"/>
</dbReference>
<dbReference type="Gene3D" id="3.30.70.1440">
    <property type="entry name" value="Multidrug efflux transporter AcrB pore domain"/>
    <property type="match status" value="1"/>
</dbReference>
<dbReference type="PANTHER" id="PTHR32063:SF33">
    <property type="entry name" value="RND SUPERFAMILY EFFLUX PUMP PERMEASE COMPONENT"/>
    <property type="match status" value="1"/>
</dbReference>
<sequence length="1031" mass="114470">MNSAHGWIRFFVRHPVAANLVMVMMILGGVFALDRLNVQFFPTFELEIIRVSVSWPGASAEDVERSLTTPLEQQLKSVDDLRHMTSTSSEGRCAITLEFREGTDILLALSQVRQRVDEFRNLPAGAEDPEVVHLARYEPVTRLIVYGGSLEWLRPLVHRFERELLDVGVDKVDILGLPEEEIAIELDEPALEALHTGLDQIAAQIDRFSRDVPAGTVGDRENQKMVRVMAQRRQVWEFRHLPLLTADGDRIALGDVARVERRARKGSVLLHFQGQPAVELQIRRAQHGDTFKVAGIFNDWLARTRPTLPPEIHLHVYQQNWRLIQERIELLLKNGAGGLVLVVAILYLFLSGRVAFWVAFGIPVSFMATLLVLWLAGGSINMISLFGLIMALGIIVDDAIVVGEDALAHYQMGEDPLAAAEGGARRMLAPVLASSLTTIAAFLPLMLVSGPTGRILFAIPLVVIAVILASLVESFWVLPAHLRHAFEHMHRREAGKWRRRFDAAFRHVRERRFRPLVRYCVRHRGLTLSAALALLIATLGLVAGGRVPFIFFTAPEADIVYATVGFIPGTPRAEVESQLERMQRALDRVARQLSPDRPLIRTAITIEGSAISGSGFLQQSGDHLGAMIVELVPSEQRQVRSWQLIEAWRQAIPGAPGLDNLVIEARQVGPPGRDVSVRLIGDDAPTLKRAAQELMAALKAMPGISDVLEDLPYGREQWLYRLTPVGEMLGLTPAELGRQLRTAFSGRLVQIFQDGPDEVEVRVRLAGLEREYLDVLQHLQIRLPDGERVPLHTVAVARPKRGFEVLRHAEGRLAVEVSAQIDVRANKPGRVMAALMEEILPQLARRYGIDYESSGRAEERAETIADMKKGALLGLILIYLILAWVFGSYGWPLVVMAAIPFGLIGAIWGHVVMHLDLTILSLFGIFGLAGIVVNDSIILVSFYQHLRRQGMDLLAALEEAACQRLRAVLLTSLTTVAGLLPLLFETSLQARFLVPMAVSIAFGLLFATVLVLLVIPALLGVYEHWRERLAL</sequence>
<dbReference type="AlphaFoldDB" id="A0AAU9CJQ8"/>
<name>A0AAU9CJQ8_9GAMM</name>
<keyword evidence="1" id="KW-0472">Membrane</keyword>
<evidence type="ECO:0000313" key="3">
    <source>
        <dbReference type="Proteomes" id="UP001321825"/>
    </source>
</evidence>
<feature type="transmembrane region" description="Helical" evidence="1">
    <location>
        <begin position="996"/>
        <end position="1022"/>
    </location>
</feature>
<feature type="transmembrane region" description="Helical" evidence="1">
    <location>
        <begin position="893"/>
        <end position="912"/>
    </location>
</feature>
<feature type="transmembrane region" description="Helical" evidence="1">
    <location>
        <begin position="16"/>
        <end position="33"/>
    </location>
</feature>
<dbReference type="Gene3D" id="3.30.2090.10">
    <property type="entry name" value="Multidrug efflux transporter AcrB TolC docking domain, DN and DC subdomains"/>
    <property type="match status" value="2"/>
</dbReference>
<feature type="transmembrane region" description="Helical" evidence="1">
    <location>
        <begin position="870"/>
        <end position="887"/>
    </location>
</feature>
<dbReference type="RefSeq" id="WP_317704283.1">
    <property type="nucleotide sequence ID" value="NZ_AP024714.1"/>
</dbReference>
<feature type="transmembrane region" description="Helical" evidence="1">
    <location>
        <begin position="427"/>
        <end position="448"/>
    </location>
</feature>
<dbReference type="Gene3D" id="3.30.70.1320">
    <property type="entry name" value="Multidrug efflux transporter AcrB pore domain like"/>
    <property type="match status" value="1"/>
</dbReference>
<feature type="transmembrane region" description="Helical" evidence="1">
    <location>
        <begin position="455"/>
        <end position="478"/>
    </location>
</feature>
<dbReference type="InterPro" id="IPR001036">
    <property type="entry name" value="Acrflvin-R"/>
</dbReference>
<keyword evidence="1" id="KW-0812">Transmembrane</keyword>
<dbReference type="GO" id="GO:0042910">
    <property type="term" value="F:xenobiotic transmembrane transporter activity"/>
    <property type="evidence" value="ECO:0007669"/>
    <property type="project" value="TreeGrafter"/>
</dbReference>
<accession>A0AAU9CJQ8</accession>
<feature type="transmembrane region" description="Helical" evidence="1">
    <location>
        <begin position="356"/>
        <end position="376"/>
    </location>
</feature>
<gene>
    <name evidence="2" type="ORF">MIT9_P1438</name>
</gene>
<protein>
    <recommendedName>
        <fullName evidence="4">Acriflavin resistance protein</fullName>
    </recommendedName>
</protein>
<dbReference type="EMBL" id="AP024714">
    <property type="protein sequence ID" value="BCX81856.1"/>
    <property type="molecule type" value="Genomic_DNA"/>
</dbReference>
<feature type="transmembrane region" description="Helical" evidence="1">
    <location>
        <begin position="525"/>
        <end position="543"/>
    </location>
</feature>
<dbReference type="SUPFAM" id="SSF82866">
    <property type="entry name" value="Multidrug efflux transporter AcrB transmembrane domain"/>
    <property type="match status" value="2"/>
</dbReference>
<keyword evidence="3" id="KW-1185">Reference proteome</keyword>
<feature type="transmembrane region" description="Helical" evidence="1">
    <location>
        <begin position="330"/>
        <end position="350"/>
    </location>
</feature>
<dbReference type="Gene3D" id="1.20.1640.10">
    <property type="entry name" value="Multidrug efflux transporter AcrB transmembrane domain"/>
    <property type="match status" value="2"/>
</dbReference>
<dbReference type="PRINTS" id="PR00702">
    <property type="entry name" value="ACRIFLAVINRP"/>
</dbReference>
<dbReference type="SUPFAM" id="SSF82693">
    <property type="entry name" value="Multidrug efflux transporter AcrB pore domain, PN1, PN2, PC1 and PC2 subdomains"/>
    <property type="match status" value="2"/>
</dbReference>
<dbReference type="PANTHER" id="PTHR32063">
    <property type="match status" value="1"/>
</dbReference>
<dbReference type="GO" id="GO:0005886">
    <property type="term" value="C:plasma membrane"/>
    <property type="evidence" value="ECO:0007669"/>
    <property type="project" value="TreeGrafter"/>
</dbReference>
<evidence type="ECO:0000256" key="1">
    <source>
        <dbReference type="SAM" id="Phobius"/>
    </source>
</evidence>
<evidence type="ECO:0000313" key="2">
    <source>
        <dbReference type="EMBL" id="BCX81856.1"/>
    </source>
</evidence>
<dbReference type="Pfam" id="PF00873">
    <property type="entry name" value="ACR_tran"/>
    <property type="match status" value="1"/>
</dbReference>
<proteinExistence type="predicted"/>
<dbReference type="Gene3D" id="3.30.70.1430">
    <property type="entry name" value="Multidrug efflux transporter AcrB pore domain"/>
    <property type="match status" value="2"/>
</dbReference>
<reference evidence="3" key="1">
    <citation type="journal article" date="2024" name="Int. J. Syst. Evol. Microbiol.">
        <title>Methylomarinovum tepidoasis sp. nov., a moderately thermophilic methanotroph of the family Methylothermaceae isolated from a deep-sea hydrothermal field.</title>
        <authorList>
            <person name="Hirayama H."/>
            <person name="Takaki Y."/>
            <person name="Abe M."/>
            <person name="Miyazaki M."/>
            <person name="Uematsu K."/>
            <person name="Matsui Y."/>
            <person name="Takai K."/>
        </authorList>
    </citation>
    <scope>NUCLEOTIDE SEQUENCE [LARGE SCALE GENOMIC DNA]</scope>
    <source>
        <strain evidence="3">IT-9</strain>
    </source>
</reference>
<feature type="transmembrane region" description="Helical" evidence="1">
    <location>
        <begin position="919"/>
        <end position="943"/>
    </location>
</feature>
<keyword evidence="1" id="KW-1133">Transmembrane helix</keyword>
<organism evidence="2 3">
    <name type="scientific">Methylomarinovum caldicuralii</name>
    <dbReference type="NCBI Taxonomy" id="438856"/>
    <lineage>
        <taxon>Bacteria</taxon>
        <taxon>Pseudomonadati</taxon>
        <taxon>Pseudomonadota</taxon>
        <taxon>Gammaproteobacteria</taxon>
        <taxon>Methylococcales</taxon>
        <taxon>Methylothermaceae</taxon>
        <taxon>Methylomarinovum</taxon>
    </lineage>
</organism>
<evidence type="ECO:0008006" key="4">
    <source>
        <dbReference type="Google" id="ProtNLM"/>
    </source>
</evidence>
<dbReference type="KEGG" id="mcau:MIT9_P1438"/>
<dbReference type="InterPro" id="IPR027463">
    <property type="entry name" value="AcrB_DN_DC_subdom"/>
</dbReference>
<feature type="transmembrane region" description="Helical" evidence="1">
    <location>
        <begin position="383"/>
        <end position="402"/>
    </location>
</feature>